<name>K5CKU5_9BACE</name>
<accession>K5CKU5</accession>
<evidence type="ECO:0000313" key="2">
    <source>
        <dbReference type="EMBL" id="EKJ89935.1"/>
    </source>
</evidence>
<gene>
    <name evidence="2" type="ORF">HMPREF1057_03476</name>
</gene>
<comment type="caution">
    <text evidence="2">The sequence shown here is derived from an EMBL/GenBank/DDBJ whole genome shotgun (WGS) entry which is preliminary data.</text>
</comment>
<evidence type="ECO:0000313" key="3">
    <source>
        <dbReference type="Proteomes" id="UP000007995"/>
    </source>
</evidence>
<dbReference type="OrthoDB" id="1071142at2"/>
<dbReference type="HOGENOM" id="CLU_1060316_0_0_10"/>
<protein>
    <recommendedName>
        <fullName evidence="1">Lcl C-terminal domain-containing protein</fullName>
    </recommendedName>
</protein>
<organism evidence="2 3">
    <name type="scientific">Bacteroides finegoldii CL09T03C10</name>
    <dbReference type="NCBI Taxonomy" id="997888"/>
    <lineage>
        <taxon>Bacteria</taxon>
        <taxon>Pseudomonadati</taxon>
        <taxon>Bacteroidota</taxon>
        <taxon>Bacteroidia</taxon>
        <taxon>Bacteroidales</taxon>
        <taxon>Bacteroidaceae</taxon>
        <taxon>Bacteroides</taxon>
    </lineage>
</organism>
<dbReference type="EMBL" id="AGXW01000012">
    <property type="protein sequence ID" value="EKJ89935.1"/>
    <property type="molecule type" value="Genomic_DNA"/>
</dbReference>
<dbReference type="AlphaFoldDB" id="K5CKU5"/>
<reference evidence="2 3" key="1">
    <citation type="submission" date="2012-02" db="EMBL/GenBank/DDBJ databases">
        <title>The Genome Sequence of Bacteroides finegoldii CL09T03C10.</title>
        <authorList>
            <consortium name="The Broad Institute Genome Sequencing Platform"/>
            <person name="Earl A."/>
            <person name="Ward D."/>
            <person name="Feldgarden M."/>
            <person name="Gevers D."/>
            <person name="Zitomersky N.L."/>
            <person name="Coyne M.J."/>
            <person name="Comstock L.E."/>
            <person name="Young S.K."/>
            <person name="Zeng Q."/>
            <person name="Gargeya S."/>
            <person name="Fitzgerald M."/>
            <person name="Haas B."/>
            <person name="Abouelleil A."/>
            <person name="Alvarado L."/>
            <person name="Arachchi H.M."/>
            <person name="Berlin A."/>
            <person name="Chapman S.B."/>
            <person name="Gearin G."/>
            <person name="Goldberg J."/>
            <person name="Griggs A."/>
            <person name="Gujja S."/>
            <person name="Hansen M."/>
            <person name="Heiman D."/>
            <person name="Howarth C."/>
            <person name="Larimer J."/>
            <person name="Lui A."/>
            <person name="MacDonald P.J.P."/>
            <person name="McCowen C."/>
            <person name="Montmayeur A."/>
            <person name="Murphy C."/>
            <person name="Neiman D."/>
            <person name="Pearson M."/>
            <person name="Priest M."/>
            <person name="Roberts A."/>
            <person name="Saif S."/>
            <person name="Shea T."/>
            <person name="Sisk P."/>
            <person name="Stolte C."/>
            <person name="Sykes S."/>
            <person name="Wortman J."/>
            <person name="Nusbaum C."/>
            <person name="Birren B."/>
        </authorList>
    </citation>
    <scope>NUCLEOTIDE SEQUENCE [LARGE SCALE GENOMIC DNA]</scope>
    <source>
        <strain evidence="2 3">CL09T03C10</strain>
    </source>
</reference>
<dbReference type="InterPro" id="IPR011460">
    <property type="entry name" value="Lcl_C"/>
</dbReference>
<feature type="domain" description="Lcl C-terminal" evidence="1">
    <location>
        <begin position="177"/>
        <end position="261"/>
    </location>
</feature>
<sequence>MDKNNGSAMLLRLNKQDQISALQSIGFTTVNENTPASEIAKYMKWAGTLLDLSLAALRIEDGKQVFFTASEWNSMSANNRSKYIRIGIRVRAECRQFIIAKSDCIDAGGTKTFKWGGYATDLRGLKNYGSGNQGLYDTFDGKSNTDIIIETLAGVKDTQGTVGAPAAETARTYKACTLESDGIEDTTVWNLPALGELMLIAKYKLEINELVTSMFGNQNIITTDWYWSSTEYDTSSAWDVNMPNGYVYTNSKNSAGRVRPVSAIDSLSL</sequence>
<proteinExistence type="predicted"/>
<dbReference type="RefSeq" id="WP_007765997.1">
    <property type="nucleotide sequence ID" value="NZ_AKBZ01000002.1"/>
</dbReference>
<dbReference type="Proteomes" id="UP000007995">
    <property type="component" value="Unassembled WGS sequence"/>
</dbReference>
<dbReference type="Pfam" id="PF07603">
    <property type="entry name" value="Lcl_C"/>
    <property type="match status" value="1"/>
</dbReference>
<evidence type="ECO:0000259" key="1">
    <source>
        <dbReference type="Pfam" id="PF07603"/>
    </source>
</evidence>